<reference evidence="1 2" key="1">
    <citation type="journal article" date="2018" name="Mol. Biol. Evol.">
        <title>Broad Genomic Sampling Reveals a Smut Pathogenic Ancestry of the Fungal Clade Ustilaginomycotina.</title>
        <authorList>
            <person name="Kijpornyongpan T."/>
            <person name="Mondo S.J."/>
            <person name="Barry K."/>
            <person name="Sandor L."/>
            <person name="Lee J."/>
            <person name="Lipzen A."/>
            <person name="Pangilinan J."/>
            <person name="LaButti K."/>
            <person name="Hainaut M."/>
            <person name="Henrissat B."/>
            <person name="Grigoriev I.V."/>
            <person name="Spatafora J.W."/>
            <person name="Aime M.C."/>
        </authorList>
    </citation>
    <scope>NUCLEOTIDE SEQUENCE [LARGE SCALE GENOMIC DNA]</scope>
    <source>
        <strain evidence="1 2">MCA 4718</strain>
    </source>
</reference>
<name>A0A316U4P2_9BASI</name>
<protein>
    <submittedName>
        <fullName evidence="1">Uncharacterized protein</fullName>
    </submittedName>
</protein>
<organism evidence="1 2">
    <name type="scientific">Pseudomicrostroma glucosiphilum</name>
    <dbReference type="NCBI Taxonomy" id="1684307"/>
    <lineage>
        <taxon>Eukaryota</taxon>
        <taxon>Fungi</taxon>
        <taxon>Dikarya</taxon>
        <taxon>Basidiomycota</taxon>
        <taxon>Ustilaginomycotina</taxon>
        <taxon>Exobasidiomycetes</taxon>
        <taxon>Microstromatales</taxon>
        <taxon>Microstromatales incertae sedis</taxon>
        <taxon>Pseudomicrostroma</taxon>
    </lineage>
</organism>
<dbReference type="Proteomes" id="UP000245942">
    <property type="component" value="Unassembled WGS sequence"/>
</dbReference>
<evidence type="ECO:0000313" key="1">
    <source>
        <dbReference type="EMBL" id="PWN17915.1"/>
    </source>
</evidence>
<proteinExistence type="predicted"/>
<dbReference type="AlphaFoldDB" id="A0A316U4P2"/>
<evidence type="ECO:0000313" key="2">
    <source>
        <dbReference type="Proteomes" id="UP000245942"/>
    </source>
</evidence>
<gene>
    <name evidence="1" type="ORF">BCV69DRAFT_88378</name>
</gene>
<dbReference type="EMBL" id="KZ819339">
    <property type="protein sequence ID" value="PWN17915.1"/>
    <property type="molecule type" value="Genomic_DNA"/>
</dbReference>
<keyword evidence="2" id="KW-1185">Reference proteome</keyword>
<sequence length="99" mass="11195">MYHYQSERHCPLQFVHSFPRILISSGDDCLLSSLRYAPCLCWLAPPPFASERVVAQCPRPAPPVPCRVNLPGFDFEVKVSVECTHTHTHTHTHAEAQLD</sequence>
<dbReference type="RefSeq" id="XP_025345075.1">
    <property type="nucleotide sequence ID" value="XM_025495604.1"/>
</dbReference>
<accession>A0A316U4P2</accession>
<dbReference type="GeneID" id="37017338"/>